<keyword evidence="2" id="KW-0378">Hydrolase</keyword>
<dbReference type="SUPFAM" id="SSF50630">
    <property type="entry name" value="Acid proteases"/>
    <property type="match status" value="1"/>
</dbReference>
<evidence type="ECO:0000313" key="3">
    <source>
        <dbReference type="Proteomes" id="UP000192980"/>
    </source>
</evidence>
<keyword evidence="3" id="KW-1185">Reference proteome</keyword>
<dbReference type="SUPFAM" id="SSF50156">
    <property type="entry name" value="PDZ domain-like"/>
    <property type="match status" value="1"/>
</dbReference>
<dbReference type="GO" id="GO:0006508">
    <property type="term" value="P:proteolysis"/>
    <property type="evidence" value="ECO:0007669"/>
    <property type="project" value="UniProtKB-KW"/>
</dbReference>
<dbReference type="RefSeq" id="WP_085472180.1">
    <property type="nucleotide sequence ID" value="NZ_FXAU01000002.1"/>
</dbReference>
<dbReference type="Gene3D" id="2.30.42.10">
    <property type="match status" value="1"/>
</dbReference>
<dbReference type="InterPro" id="IPR021109">
    <property type="entry name" value="Peptidase_aspartic_dom_sf"/>
</dbReference>
<dbReference type="GO" id="GO:0008233">
    <property type="term" value="F:peptidase activity"/>
    <property type="evidence" value="ECO:0007669"/>
    <property type="project" value="UniProtKB-KW"/>
</dbReference>
<evidence type="ECO:0000313" key="2">
    <source>
        <dbReference type="EMBL" id="SMG21132.1"/>
    </source>
</evidence>
<sequence length="386" mass="44400">MRALLLLSFLMLLTNCNTTSKIFDSGQAELKNNIETIELDYISDMPFVKVNIQGKTYNFLFDTGAPTVISSQIFQDLGLKKKAQGKVTDSQKNSKQQIFTLIPEMHVGAITFHDIGAIVLDFESPEFKCLQMDGILGANQMAKLFWRIDYSKRTAEATKTRTSFMPDRYQYELPFTTKDTKTPVIATELFNRKLGFTFDTGYSGFLSTIRPTDLDQYDYISYKGSKSVGAFGTSKQDIFYQIKADDFKIHRDTFRNIIVETGASNLIGNKFLKNFVFILDWWGNKVYLDAIGTDLRPSLKTYGFSYRFYENHPIISSVVENSDSPLQIGDIILQINNRSFENLNEEASCKYMLHRIENDTDSIHIKVKRNNEVSNFVLHRQEYFKF</sequence>
<name>A0A1X7J0Y5_9SPHI</name>
<dbReference type="InterPro" id="IPR001478">
    <property type="entry name" value="PDZ"/>
</dbReference>
<dbReference type="CDD" id="cd05483">
    <property type="entry name" value="retropepsin_like_bacteria"/>
    <property type="match status" value="1"/>
</dbReference>
<dbReference type="Gene3D" id="2.40.70.10">
    <property type="entry name" value="Acid Proteases"/>
    <property type="match status" value="1"/>
</dbReference>
<dbReference type="STRING" id="561061.SAMN05660862_1322"/>
<dbReference type="Proteomes" id="UP000192980">
    <property type="component" value="Unassembled WGS sequence"/>
</dbReference>
<dbReference type="EMBL" id="FXAU01000002">
    <property type="protein sequence ID" value="SMG21132.1"/>
    <property type="molecule type" value="Genomic_DNA"/>
</dbReference>
<protein>
    <submittedName>
        <fullName evidence="2">Aspartyl protease</fullName>
    </submittedName>
</protein>
<dbReference type="InterPro" id="IPR036034">
    <property type="entry name" value="PDZ_sf"/>
</dbReference>
<dbReference type="CDD" id="cd00136">
    <property type="entry name" value="PDZ_canonical"/>
    <property type="match status" value="1"/>
</dbReference>
<dbReference type="InterPro" id="IPR034122">
    <property type="entry name" value="Retropepsin-like_bacterial"/>
</dbReference>
<organism evidence="2 3">
    <name type="scientific">Sphingobacterium psychroaquaticum</name>
    <dbReference type="NCBI Taxonomy" id="561061"/>
    <lineage>
        <taxon>Bacteria</taxon>
        <taxon>Pseudomonadati</taxon>
        <taxon>Bacteroidota</taxon>
        <taxon>Sphingobacteriia</taxon>
        <taxon>Sphingobacteriales</taxon>
        <taxon>Sphingobacteriaceae</taxon>
        <taxon>Sphingobacterium</taxon>
    </lineage>
</organism>
<feature type="domain" description="PDZ" evidence="1">
    <location>
        <begin position="285"/>
        <end position="371"/>
    </location>
</feature>
<dbReference type="OrthoDB" id="5580718at2"/>
<dbReference type="Pfam" id="PF13650">
    <property type="entry name" value="Asp_protease_2"/>
    <property type="match status" value="1"/>
</dbReference>
<dbReference type="AlphaFoldDB" id="A0A1X7J0Y5"/>
<evidence type="ECO:0000259" key="1">
    <source>
        <dbReference type="PROSITE" id="PS50106"/>
    </source>
</evidence>
<gene>
    <name evidence="2" type="ORF">SAMN05660862_1322</name>
</gene>
<reference evidence="2 3" key="1">
    <citation type="submission" date="2017-04" db="EMBL/GenBank/DDBJ databases">
        <authorList>
            <person name="Afonso C.L."/>
            <person name="Miller P.J."/>
            <person name="Scott M.A."/>
            <person name="Spackman E."/>
            <person name="Goraichik I."/>
            <person name="Dimitrov K.M."/>
            <person name="Suarez D.L."/>
            <person name="Swayne D.E."/>
        </authorList>
    </citation>
    <scope>NUCLEOTIDE SEQUENCE [LARGE SCALE GENOMIC DNA]</scope>
    <source>
        <strain evidence="2 3">DSM 22418</strain>
    </source>
</reference>
<dbReference type="PROSITE" id="PS50106">
    <property type="entry name" value="PDZ"/>
    <property type="match status" value="1"/>
</dbReference>
<accession>A0A1X7J0Y5</accession>
<keyword evidence="2" id="KW-0645">Protease</keyword>
<proteinExistence type="predicted"/>